<reference evidence="1 2" key="1">
    <citation type="journal article" date="2021" name="Elife">
        <title>Chloroplast acquisition without the gene transfer in kleptoplastic sea slugs, Plakobranchus ocellatus.</title>
        <authorList>
            <person name="Maeda T."/>
            <person name="Takahashi S."/>
            <person name="Yoshida T."/>
            <person name="Shimamura S."/>
            <person name="Takaki Y."/>
            <person name="Nagai Y."/>
            <person name="Toyoda A."/>
            <person name="Suzuki Y."/>
            <person name="Arimoto A."/>
            <person name="Ishii H."/>
            <person name="Satoh N."/>
            <person name="Nishiyama T."/>
            <person name="Hasebe M."/>
            <person name="Maruyama T."/>
            <person name="Minagawa J."/>
            <person name="Obokata J."/>
            <person name="Shigenobu S."/>
        </authorList>
    </citation>
    <scope>NUCLEOTIDE SEQUENCE [LARGE SCALE GENOMIC DNA]</scope>
</reference>
<comment type="caution">
    <text evidence="1">The sequence shown here is derived from an EMBL/GenBank/DDBJ whole genome shotgun (WGS) entry which is preliminary data.</text>
</comment>
<gene>
    <name evidence="1" type="ORF">PoB_001594000</name>
</gene>
<accession>A0AAV3Z216</accession>
<evidence type="ECO:0008006" key="3">
    <source>
        <dbReference type="Google" id="ProtNLM"/>
    </source>
</evidence>
<keyword evidence="2" id="KW-1185">Reference proteome</keyword>
<organism evidence="1 2">
    <name type="scientific">Plakobranchus ocellatus</name>
    <dbReference type="NCBI Taxonomy" id="259542"/>
    <lineage>
        <taxon>Eukaryota</taxon>
        <taxon>Metazoa</taxon>
        <taxon>Spiralia</taxon>
        <taxon>Lophotrochozoa</taxon>
        <taxon>Mollusca</taxon>
        <taxon>Gastropoda</taxon>
        <taxon>Heterobranchia</taxon>
        <taxon>Euthyneura</taxon>
        <taxon>Panpulmonata</taxon>
        <taxon>Sacoglossa</taxon>
        <taxon>Placobranchoidea</taxon>
        <taxon>Plakobranchidae</taxon>
        <taxon>Plakobranchus</taxon>
    </lineage>
</organism>
<dbReference type="Proteomes" id="UP000735302">
    <property type="component" value="Unassembled WGS sequence"/>
</dbReference>
<evidence type="ECO:0000313" key="2">
    <source>
        <dbReference type="Proteomes" id="UP000735302"/>
    </source>
</evidence>
<dbReference type="EMBL" id="BLXT01001935">
    <property type="protein sequence ID" value="GFN89434.1"/>
    <property type="molecule type" value="Genomic_DNA"/>
</dbReference>
<name>A0AAV3Z216_9GAST</name>
<sequence length="171" mass="18514">MTLKYSATALAPIRPRAGLPLHWASPGPVQACHCIGPHQAPCRPGIFTSVNTRVPASMSLYDPTESTSVASWVDVHWRSSHPIHSRRLVLGVSCIPVSFCPCTRSLVAGAPRAVAASIPICTILLIVEGGFSHNPSVDPTLPMQLRFRNNTPVHLLPNDCYLHCNVNYCIS</sequence>
<protein>
    <recommendedName>
        <fullName evidence="3">ZP domain-containing protein</fullName>
    </recommendedName>
</protein>
<proteinExistence type="predicted"/>
<dbReference type="AlphaFoldDB" id="A0AAV3Z216"/>
<evidence type="ECO:0000313" key="1">
    <source>
        <dbReference type="EMBL" id="GFN89434.1"/>
    </source>
</evidence>